<feature type="chain" id="PRO_5042849166" evidence="1">
    <location>
        <begin position="20"/>
        <end position="140"/>
    </location>
</feature>
<dbReference type="AlphaFoldDB" id="A0AAN7V5Y4"/>
<dbReference type="InterPro" id="IPR036728">
    <property type="entry name" value="PBP_GOBP_sf"/>
</dbReference>
<proteinExistence type="predicted"/>
<dbReference type="CDD" id="cd23992">
    <property type="entry name" value="PBP_GOBP"/>
    <property type="match status" value="1"/>
</dbReference>
<dbReference type="Pfam" id="PF01395">
    <property type="entry name" value="PBP_GOBP"/>
    <property type="match status" value="1"/>
</dbReference>
<evidence type="ECO:0000313" key="3">
    <source>
        <dbReference type="Proteomes" id="UP001329430"/>
    </source>
</evidence>
<keyword evidence="3" id="KW-1185">Reference proteome</keyword>
<reference evidence="2 3" key="1">
    <citation type="journal article" date="2024" name="Insects">
        <title>An Improved Chromosome-Level Genome Assembly of the Firefly Pyrocoelia pectoralis.</title>
        <authorList>
            <person name="Fu X."/>
            <person name="Meyer-Rochow V.B."/>
            <person name="Ballantyne L."/>
            <person name="Zhu X."/>
        </authorList>
    </citation>
    <scope>NUCLEOTIDE SEQUENCE [LARGE SCALE GENOMIC DNA]</scope>
    <source>
        <strain evidence="2">XCY_ONT2</strain>
    </source>
</reference>
<dbReference type="EMBL" id="JAVRBK010000007">
    <property type="protein sequence ID" value="KAK5640828.1"/>
    <property type="molecule type" value="Genomic_DNA"/>
</dbReference>
<dbReference type="Proteomes" id="UP001329430">
    <property type="component" value="Chromosome 7"/>
</dbReference>
<organism evidence="2 3">
    <name type="scientific">Pyrocoelia pectoralis</name>
    <dbReference type="NCBI Taxonomy" id="417401"/>
    <lineage>
        <taxon>Eukaryota</taxon>
        <taxon>Metazoa</taxon>
        <taxon>Ecdysozoa</taxon>
        <taxon>Arthropoda</taxon>
        <taxon>Hexapoda</taxon>
        <taxon>Insecta</taxon>
        <taxon>Pterygota</taxon>
        <taxon>Neoptera</taxon>
        <taxon>Endopterygota</taxon>
        <taxon>Coleoptera</taxon>
        <taxon>Polyphaga</taxon>
        <taxon>Elateriformia</taxon>
        <taxon>Elateroidea</taxon>
        <taxon>Lampyridae</taxon>
        <taxon>Lampyrinae</taxon>
        <taxon>Pyrocoelia</taxon>
    </lineage>
</organism>
<evidence type="ECO:0000313" key="2">
    <source>
        <dbReference type="EMBL" id="KAK5640828.1"/>
    </source>
</evidence>
<gene>
    <name evidence="2" type="ORF">RI129_009375</name>
</gene>
<accession>A0AAN7V5Y4</accession>
<dbReference type="InterPro" id="IPR006170">
    <property type="entry name" value="PBP/GOBP"/>
</dbReference>
<dbReference type="GO" id="GO:0005549">
    <property type="term" value="F:odorant binding"/>
    <property type="evidence" value="ECO:0007669"/>
    <property type="project" value="InterPro"/>
</dbReference>
<sequence length="140" mass="16345">MHATFWYLVLSCVFLQTLSTEIPKHFEDERYAECAKEVKIDKSVLEHLLDENYYIVNQDPLVPAYFECVFKKMSFIKDGKFDKDVIVKYLEEKVVPFLKPNDKNPGKTATDAFETCSTLEDEDLGKRIVKYSNCITKELK</sequence>
<evidence type="ECO:0000256" key="1">
    <source>
        <dbReference type="SAM" id="SignalP"/>
    </source>
</evidence>
<feature type="signal peptide" evidence="1">
    <location>
        <begin position="1"/>
        <end position="19"/>
    </location>
</feature>
<keyword evidence="1" id="KW-0732">Signal</keyword>
<name>A0AAN7V5Y4_9COLE</name>
<dbReference type="SUPFAM" id="SSF47565">
    <property type="entry name" value="Insect pheromone/odorant-binding proteins"/>
    <property type="match status" value="1"/>
</dbReference>
<dbReference type="Gene3D" id="1.10.238.20">
    <property type="entry name" value="Pheromone/general odorant binding protein domain"/>
    <property type="match status" value="1"/>
</dbReference>
<comment type="caution">
    <text evidence="2">The sequence shown here is derived from an EMBL/GenBank/DDBJ whole genome shotgun (WGS) entry which is preliminary data.</text>
</comment>
<protein>
    <submittedName>
        <fullName evidence="2">Uncharacterized protein</fullName>
    </submittedName>
</protein>